<feature type="transmembrane region" description="Helical" evidence="1">
    <location>
        <begin position="208"/>
        <end position="229"/>
    </location>
</feature>
<comment type="caution">
    <text evidence="3">The sequence shown here is derived from an EMBL/GenBank/DDBJ whole genome shotgun (WGS) entry which is preliminary data.</text>
</comment>
<reference evidence="4 5" key="1">
    <citation type="submission" date="2019-01" db="EMBL/GenBank/DDBJ databases">
        <title>Oerskovia turbata Genome sequencing and assembly.</title>
        <authorList>
            <person name="Dou T."/>
        </authorList>
    </citation>
    <scope>NUCLEOTIDE SEQUENCE [LARGE SCALE GENOMIC DNA]</scope>
    <source>
        <strain evidence="3 4">JCM12123</strain>
        <strain evidence="2 5">JCM3160</strain>
    </source>
</reference>
<evidence type="ECO:0000256" key="1">
    <source>
        <dbReference type="SAM" id="Phobius"/>
    </source>
</evidence>
<sequence length="321" mass="33725">MTCPLGTLFLPQRGGPEKCEMSDAWANRPGHGPTDRPCWAAAMMCRVPYTPVHALVSLPLAGRRARRALPPDLLLWALPAFAVGAMVPDAPLFLDVLVPGTDELARPTHRLLGVVTVDLALTLAFTALWVLVVRGPFLAALPRRSAPVPDASTRAAHPLAVVGTVVGFAVAGTLTHILWDDFTHLRGTAVQTWDVLRTPVAGVTAYKYLQHGSSLVGFATIAVLTVRWWRRAEPVSPPQHLRSAVLAVGAGAAVGTVGAVVRLVATDHAVTVFSLARLAATHPVLGAGLGLVVWAVACTTVRHRDGRPSAALGAAPVQPPG</sequence>
<dbReference type="OrthoDB" id="9766267at2"/>
<keyword evidence="1" id="KW-1133">Transmembrane helix</keyword>
<feature type="transmembrane region" description="Helical" evidence="1">
    <location>
        <begin position="284"/>
        <end position="301"/>
    </location>
</feature>
<evidence type="ECO:0000313" key="2">
    <source>
        <dbReference type="EMBL" id="RXR24768.1"/>
    </source>
</evidence>
<evidence type="ECO:0000313" key="4">
    <source>
        <dbReference type="Proteomes" id="UP000289805"/>
    </source>
</evidence>
<keyword evidence="1" id="KW-0472">Membrane</keyword>
<proteinExistence type="predicted"/>
<protein>
    <submittedName>
        <fullName evidence="3">DUF4184 family protein</fullName>
    </submittedName>
</protein>
<dbReference type="Proteomes" id="UP000289805">
    <property type="component" value="Unassembled WGS sequence"/>
</dbReference>
<name>A0A4Q1KXH3_9CELL</name>
<feature type="transmembrane region" description="Helical" evidence="1">
    <location>
        <begin position="114"/>
        <end position="137"/>
    </location>
</feature>
<organism evidence="3 4">
    <name type="scientific">Oerskovia turbata</name>
    <dbReference type="NCBI Taxonomy" id="1713"/>
    <lineage>
        <taxon>Bacteria</taxon>
        <taxon>Bacillati</taxon>
        <taxon>Actinomycetota</taxon>
        <taxon>Actinomycetes</taxon>
        <taxon>Micrococcales</taxon>
        <taxon>Cellulomonadaceae</taxon>
        <taxon>Oerskovia</taxon>
    </lineage>
</organism>
<dbReference type="InterPro" id="IPR025238">
    <property type="entry name" value="DUF4184"/>
</dbReference>
<evidence type="ECO:0000313" key="5">
    <source>
        <dbReference type="Proteomes" id="UP000290517"/>
    </source>
</evidence>
<keyword evidence="5" id="KW-1185">Reference proteome</keyword>
<feature type="transmembrane region" description="Helical" evidence="1">
    <location>
        <begin position="158"/>
        <end position="179"/>
    </location>
</feature>
<feature type="transmembrane region" description="Helical" evidence="1">
    <location>
        <begin position="241"/>
        <end position="264"/>
    </location>
</feature>
<keyword evidence="1" id="KW-0812">Transmembrane</keyword>
<dbReference type="AlphaFoldDB" id="A0A4Q1KXH3"/>
<dbReference type="EMBL" id="SDJR01000008">
    <property type="protein sequence ID" value="RXR24768.1"/>
    <property type="molecule type" value="Genomic_DNA"/>
</dbReference>
<dbReference type="EMBL" id="SDJQ01000009">
    <property type="protein sequence ID" value="RXR35028.1"/>
    <property type="molecule type" value="Genomic_DNA"/>
</dbReference>
<dbReference type="STRING" id="1713.GCA_000718325_01908"/>
<feature type="transmembrane region" description="Helical" evidence="1">
    <location>
        <begin position="73"/>
        <end position="94"/>
    </location>
</feature>
<gene>
    <name evidence="2" type="ORF">EQW73_13070</name>
    <name evidence="3" type="ORF">EQW78_07510</name>
</gene>
<dbReference type="Pfam" id="PF13803">
    <property type="entry name" value="DUF4184"/>
    <property type="match status" value="1"/>
</dbReference>
<evidence type="ECO:0000313" key="3">
    <source>
        <dbReference type="EMBL" id="RXR35028.1"/>
    </source>
</evidence>
<dbReference type="Proteomes" id="UP000290517">
    <property type="component" value="Unassembled WGS sequence"/>
</dbReference>
<accession>A0A4Q1KXH3</accession>